<feature type="region of interest" description="Disordered" evidence="1">
    <location>
        <begin position="50"/>
        <end position="74"/>
    </location>
</feature>
<evidence type="ECO:0000256" key="1">
    <source>
        <dbReference type="SAM" id="MobiDB-lite"/>
    </source>
</evidence>
<keyword evidence="2" id="KW-1133">Transmembrane helix</keyword>
<keyword evidence="2" id="KW-0812">Transmembrane</keyword>
<protein>
    <submittedName>
        <fullName evidence="3">Uncharacterized protein</fullName>
    </submittedName>
</protein>
<reference evidence="3 4" key="1">
    <citation type="submission" date="2018-04" db="EMBL/GenBank/DDBJ databases">
        <title>The genome of golden apple snail Pomacea canaliculata provides insight into stress tolerance and invasive adaptation.</title>
        <authorList>
            <person name="Liu C."/>
            <person name="Liu B."/>
            <person name="Ren Y."/>
            <person name="Zhang Y."/>
            <person name="Wang H."/>
            <person name="Li S."/>
            <person name="Jiang F."/>
            <person name="Yin L."/>
            <person name="Zhang G."/>
            <person name="Qian W."/>
            <person name="Fan W."/>
        </authorList>
    </citation>
    <scope>NUCLEOTIDE SEQUENCE [LARGE SCALE GENOMIC DNA]</scope>
    <source>
        <strain evidence="3">SZHN2017</strain>
        <tissue evidence="3">Muscle</tissue>
    </source>
</reference>
<accession>A0A2T7NKC1</accession>
<comment type="caution">
    <text evidence="3">The sequence shown here is derived from an EMBL/GenBank/DDBJ whole genome shotgun (WGS) entry which is preliminary data.</text>
</comment>
<evidence type="ECO:0000313" key="4">
    <source>
        <dbReference type="Proteomes" id="UP000245119"/>
    </source>
</evidence>
<evidence type="ECO:0000313" key="3">
    <source>
        <dbReference type="EMBL" id="PVD21617.1"/>
    </source>
</evidence>
<organism evidence="3 4">
    <name type="scientific">Pomacea canaliculata</name>
    <name type="common">Golden apple snail</name>
    <dbReference type="NCBI Taxonomy" id="400727"/>
    <lineage>
        <taxon>Eukaryota</taxon>
        <taxon>Metazoa</taxon>
        <taxon>Spiralia</taxon>
        <taxon>Lophotrochozoa</taxon>
        <taxon>Mollusca</taxon>
        <taxon>Gastropoda</taxon>
        <taxon>Caenogastropoda</taxon>
        <taxon>Architaenioglossa</taxon>
        <taxon>Ampullarioidea</taxon>
        <taxon>Ampullariidae</taxon>
        <taxon>Pomacea</taxon>
    </lineage>
</organism>
<gene>
    <name evidence="3" type="ORF">C0Q70_17416</name>
</gene>
<sequence length="136" mass="15827">MAEACPARLPQVSGSLPVEWLLVSLLYMLLATEIINILRDRYMIQGHRSDLKDPTPASRPLVTSTRKPCGMSHKKKAAGSLDHLWRRMRQATNQMRLINLRHQVITKVMMESRIEARMQEREKQQRKKQKLLAELK</sequence>
<dbReference type="Proteomes" id="UP000245119">
    <property type="component" value="Linkage Group LG11"/>
</dbReference>
<keyword evidence="4" id="KW-1185">Reference proteome</keyword>
<dbReference type="AlphaFoldDB" id="A0A2T7NKC1"/>
<evidence type="ECO:0000256" key="2">
    <source>
        <dbReference type="SAM" id="Phobius"/>
    </source>
</evidence>
<keyword evidence="2" id="KW-0472">Membrane</keyword>
<dbReference type="EMBL" id="PZQS01000011">
    <property type="protein sequence ID" value="PVD21617.1"/>
    <property type="molecule type" value="Genomic_DNA"/>
</dbReference>
<feature type="transmembrane region" description="Helical" evidence="2">
    <location>
        <begin position="20"/>
        <end position="38"/>
    </location>
</feature>
<name>A0A2T7NKC1_POMCA</name>
<proteinExistence type="predicted"/>